<evidence type="ECO:0000313" key="3">
    <source>
        <dbReference type="Proteomes" id="UP001163046"/>
    </source>
</evidence>
<dbReference type="EMBL" id="MU825876">
    <property type="protein sequence ID" value="KAJ7386384.1"/>
    <property type="molecule type" value="Genomic_DNA"/>
</dbReference>
<evidence type="ECO:0000313" key="2">
    <source>
        <dbReference type="EMBL" id="KAJ7386384.1"/>
    </source>
</evidence>
<feature type="signal peptide" evidence="1">
    <location>
        <begin position="1"/>
        <end position="25"/>
    </location>
</feature>
<keyword evidence="3" id="KW-1185">Reference proteome</keyword>
<gene>
    <name evidence="2" type="ORF">OS493_008507</name>
</gene>
<feature type="chain" id="PRO_5040928126" evidence="1">
    <location>
        <begin position="26"/>
        <end position="80"/>
    </location>
</feature>
<sequence>MNHKIVLLVLVSAILLFEHVYFCQGIGFDFRQNGKRKLEISQCAERKRHICEAMKDYCYSDETEAKYYQSRKLVDLAKKS</sequence>
<name>A0A9X0D678_9CNID</name>
<dbReference type="AlphaFoldDB" id="A0A9X0D678"/>
<organism evidence="2 3">
    <name type="scientific">Desmophyllum pertusum</name>
    <dbReference type="NCBI Taxonomy" id="174260"/>
    <lineage>
        <taxon>Eukaryota</taxon>
        <taxon>Metazoa</taxon>
        <taxon>Cnidaria</taxon>
        <taxon>Anthozoa</taxon>
        <taxon>Hexacorallia</taxon>
        <taxon>Scleractinia</taxon>
        <taxon>Caryophylliina</taxon>
        <taxon>Caryophylliidae</taxon>
        <taxon>Desmophyllum</taxon>
    </lineage>
</organism>
<keyword evidence="1" id="KW-0732">Signal</keyword>
<comment type="caution">
    <text evidence="2">The sequence shown here is derived from an EMBL/GenBank/DDBJ whole genome shotgun (WGS) entry which is preliminary data.</text>
</comment>
<evidence type="ECO:0000256" key="1">
    <source>
        <dbReference type="SAM" id="SignalP"/>
    </source>
</evidence>
<protein>
    <submittedName>
        <fullName evidence="2">Uncharacterized protein</fullName>
    </submittedName>
</protein>
<accession>A0A9X0D678</accession>
<dbReference type="Proteomes" id="UP001163046">
    <property type="component" value="Unassembled WGS sequence"/>
</dbReference>
<proteinExistence type="predicted"/>
<reference evidence="2" key="1">
    <citation type="submission" date="2023-01" db="EMBL/GenBank/DDBJ databases">
        <title>Genome assembly of the deep-sea coral Lophelia pertusa.</title>
        <authorList>
            <person name="Herrera S."/>
            <person name="Cordes E."/>
        </authorList>
    </citation>
    <scope>NUCLEOTIDE SEQUENCE</scope>
    <source>
        <strain evidence="2">USNM1676648</strain>
        <tissue evidence="2">Polyp</tissue>
    </source>
</reference>